<evidence type="ECO:0000256" key="2">
    <source>
        <dbReference type="SAM" id="SignalP"/>
    </source>
</evidence>
<feature type="domain" description="PKD" evidence="3">
    <location>
        <begin position="1358"/>
        <end position="1401"/>
    </location>
</feature>
<dbReference type="InterPro" id="IPR000601">
    <property type="entry name" value="PKD_dom"/>
</dbReference>
<dbReference type="SUPFAM" id="SSF49299">
    <property type="entry name" value="PKD domain"/>
    <property type="match status" value="3"/>
</dbReference>
<protein>
    <submittedName>
        <fullName evidence="4">PKD repeat protein</fullName>
    </submittedName>
</protein>
<dbReference type="Gene3D" id="2.60.40.10">
    <property type="entry name" value="Immunoglobulins"/>
    <property type="match status" value="4"/>
</dbReference>
<gene>
    <name evidence="4" type="ORF">GGR32_000174</name>
</gene>
<name>A0A840EFC4_9FLAO</name>
<reference evidence="4 5" key="1">
    <citation type="submission" date="2020-08" db="EMBL/GenBank/DDBJ databases">
        <title>Genomic Encyclopedia of Type Strains, Phase IV (KMG-IV): sequencing the most valuable type-strain genomes for metagenomic binning, comparative biology and taxonomic classification.</title>
        <authorList>
            <person name="Goeker M."/>
        </authorList>
    </citation>
    <scope>NUCLEOTIDE SEQUENCE [LARGE SCALE GENOMIC DNA]</scope>
    <source>
        <strain evidence="4 5">DSM 29568</strain>
    </source>
</reference>
<keyword evidence="5" id="KW-1185">Reference proteome</keyword>
<dbReference type="InterPro" id="IPR026444">
    <property type="entry name" value="Secre_tail"/>
</dbReference>
<organism evidence="4 5">
    <name type="scientific">Mesonia hippocampi</name>
    <dbReference type="NCBI Taxonomy" id="1628250"/>
    <lineage>
        <taxon>Bacteria</taxon>
        <taxon>Pseudomonadati</taxon>
        <taxon>Bacteroidota</taxon>
        <taxon>Flavobacteriia</taxon>
        <taxon>Flavobacteriales</taxon>
        <taxon>Flavobacteriaceae</taxon>
        <taxon>Mesonia</taxon>
    </lineage>
</organism>
<dbReference type="Proteomes" id="UP000553034">
    <property type="component" value="Unassembled WGS sequence"/>
</dbReference>
<dbReference type="CDD" id="cd00146">
    <property type="entry name" value="PKD"/>
    <property type="match status" value="2"/>
</dbReference>
<proteinExistence type="predicted"/>
<keyword evidence="1 2" id="KW-0732">Signal</keyword>
<accession>A0A840EFC4</accession>
<evidence type="ECO:0000256" key="1">
    <source>
        <dbReference type="ARBA" id="ARBA00022729"/>
    </source>
</evidence>
<dbReference type="NCBIfam" id="TIGR04183">
    <property type="entry name" value="Por_Secre_tail"/>
    <property type="match status" value="1"/>
</dbReference>
<evidence type="ECO:0000313" key="4">
    <source>
        <dbReference type="EMBL" id="MBB4117902.1"/>
    </source>
</evidence>
<feature type="signal peptide" evidence="2">
    <location>
        <begin position="1"/>
        <end position="19"/>
    </location>
</feature>
<dbReference type="InterPro" id="IPR013783">
    <property type="entry name" value="Ig-like_fold"/>
</dbReference>
<dbReference type="InterPro" id="IPR022409">
    <property type="entry name" value="PKD/Chitinase_dom"/>
</dbReference>
<dbReference type="SMART" id="SM00089">
    <property type="entry name" value="PKD"/>
    <property type="match status" value="3"/>
</dbReference>
<feature type="domain" description="PKD" evidence="3">
    <location>
        <begin position="853"/>
        <end position="919"/>
    </location>
</feature>
<evidence type="ECO:0000259" key="3">
    <source>
        <dbReference type="PROSITE" id="PS50093"/>
    </source>
</evidence>
<dbReference type="Pfam" id="PF18911">
    <property type="entry name" value="PKD_4"/>
    <property type="match status" value="2"/>
</dbReference>
<feature type="chain" id="PRO_5032921763" evidence="2">
    <location>
        <begin position="20"/>
        <end position="2307"/>
    </location>
</feature>
<dbReference type="RefSeq" id="WP_183475555.1">
    <property type="nucleotide sequence ID" value="NZ_JACIFO010000001.1"/>
</dbReference>
<dbReference type="EMBL" id="JACIFO010000001">
    <property type="protein sequence ID" value="MBB4117902.1"/>
    <property type="molecule type" value="Genomic_DNA"/>
</dbReference>
<dbReference type="InterPro" id="IPR035986">
    <property type="entry name" value="PKD_dom_sf"/>
</dbReference>
<evidence type="ECO:0000313" key="5">
    <source>
        <dbReference type="Proteomes" id="UP000553034"/>
    </source>
</evidence>
<comment type="caution">
    <text evidence="4">The sequence shown here is derived from an EMBL/GenBank/DDBJ whole genome shotgun (WGS) entry which is preliminary data.</text>
</comment>
<dbReference type="PROSITE" id="PS50093">
    <property type="entry name" value="PKD"/>
    <property type="match status" value="2"/>
</dbReference>
<sequence length="2307" mass="250795">MMKKLLFIICLILMNWANAQKNQKSLIEKTEQEISNYITEKIENYKLSEKILQEIRNNIQQESDITEETQLKTTIREAAEYYKKHLLRVEFFEEYPEKRKNYKNQASQRILQVCSNGGFESGLGQYTFTQAILSSPSNTGSVNINTGSSNFVPLAPSALNSLTGYATPVSSGTDPSVSVSRVLNGNRAVRLNNTLGTFGQIHITTMSRNFVVNENYFNFNYSLILENPGGHNSQEQPFFVIRVYDQNDNILRQVSTFSNPDDCVFNSFNPSGDATRLYTGWVCDRIDVSDFMGQNVRVEFIIADCSKGGHWGKVYIDDLCGSNCANPLSGSINLNSIPTIDCPTQDITICGTYTLPNQSVYDNISLAITKNGNIINNIPFPTVHTPNSSGGTYCFDVPLSLFGSNPNGNFEFEVQGNFTRICGGINGNYSLDPIFDLSANDTGPDVSFIDCITANDDVKTFTTCSSHAFSVLDNDTVFGNPAIPNNIIFGVVLFLPQGITFNRSTGVVNISSAVSPGTYSFNYTICNRNNLSHCDTATVTLTILPPNITANNDDFTFFPINSCEGGTINGISRNDTFCGNPVFNSLNTYSYSIINDGGLSGVSIFPLNGIISVPPSMPGTYIITYELCHNFTGICDTAQVTIQVNYGVTPEFSFLTEICKGNDVPELPLVSDNEISGTWSPALIDNQNSGTYTFTPDEDCAETIAVTVTVIEECGLFLEWGGEVGCQEGNFEPINFDYEDIEDAPCLRVCGNSSTVYTITGNTGNITSVDWIVSGGTVSSITGNGTTAEIEWDTNPSGFIKVKIILQDGSEITMERCIEKLQPPTAYFEVVPFSGDEEEITVCAETGIVFNNLSTTNNGHGDLYYNWDFGNGDISNEFEPTHTYQTPGVYEVTLQVFNGCSCMVEYTLEVTVTKPFPPISCPGVVCEGALVTYSLPIDACLIDWQIIGGEVVWQNDNSVSVHWNQVDEDGVGYVSASSTECGNCTTSAKVPVVQSRGTIKGPETICAGEQGQYSLPQWPTTDYSWSFKNNTIGASLRSTNQRNEIIVQTNFSGTVTLVCNYENTLLGCGGKAEFDIEVKPFLSLAGNISDLCVNDTALIEFIDETGNTIYNVDWLISGPNGFSQNGNSSPVSVTLPESGTYVVDILSDLYCASNMKIEVDGPSETPDAINGPTTVCPGVPETYSVVVPQGSTAHWSVTNGEILGSPTGSEIDVNFNPSATLEVEVWLKDDSECSSDTFTLPVQTETVDLSFTAGATQVCGSSYEIYEVTDTTAETYNWEIIPPSAGSIESGQNTNQIYVLWNQAALSNVQVKVNARKCQVFFDNSQTVDIIQSPQISINGNVDACTNQPANFNVVLPSGASFTDITWDFGDGTTEGPITNATDISHTYKAPLSASTTYTVTARVTGVNGCTMASTASYTVTVSPSPIITITPRTVSACEDDSDTTMVVNQQGGFAATDAIQWYKNGAIVPGATSPTLDVVNNAGNYHAEVTNTYGCTSSTRNLEIYDCGQGEIPVCRGFDFDNFAYNTTNSACGEITINITNIGGSYVNAYFSDFPQGATVVSINNPTQLVLGDLTPGIWRARLAITYINTSGNQETCGKWLDFVIPYATGLKYNISCAGNGQYDVNLLDHSEYHPDEPPTQFDFTTDGGISWQSGTTINGVAQLNTQLAPGTYQVGIRVSNGKPACEAYETITLPALPDASFNFIAGCENKSVQFDALANDPDLSYEWVFVDGATNLQQDPVKSLNSGVVNQVALTVTNKYGCYSSSSQLVNVTQVNMGGFFQKSPETACEGETITLSFNNTSFGVPDSFEWYKDKVTPSPYAITTSPTLNVTENGQYFAFITDNNGCKTYDIDPISVSFIKAPTPPVISGQPVVCNEGAIGLSIPKNDNLEYTWYRNNVLQTQWNNQHEITDYQKPGTYHYTVEATVTINGVSCTGPAGNFTVNVVNPPAQPEIRVNILSCSPYQVEVFVDNPQPGVAYYWSNGDTGAQAVITHDGPIRVRAEVNNCSASAQIDLPTDLEALAWIFPTGCYVSCGGDFAEGYLIGPLDGFDRWEWRRNQQIVTQGVGAVQPLVSQDIYVGSSYSLYLQDNCSLDIGSMEMEYGDCNSCNINLNNWQIHCLNINGNWVYEIHIDFTNNYGVPVGINLFTSNPNGYFTQSSALLPSGNSGQVFYFYTHFGFSGGILDISVTGQGPENIECHTNISFNLPQCPIPSPTPRPAPKQPIIIEVAPNPAPKYTTIYYELPENPEEYQITLTDLSGKALITKQPREITGQLVLDCSPLQAATYYVVLQKHGRTMTAVKLIVE</sequence>